<dbReference type="AlphaFoldDB" id="A0AA35VIX8"/>
<gene>
    <name evidence="2" type="ORF">LSALG_LOCUS2537</name>
</gene>
<evidence type="ECO:0000256" key="1">
    <source>
        <dbReference type="SAM" id="MobiDB-lite"/>
    </source>
</evidence>
<dbReference type="EMBL" id="OX465086">
    <property type="protein sequence ID" value="CAI9261762.1"/>
    <property type="molecule type" value="Genomic_DNA"/>
</dbReference>
<name>A0AA35VIX8_LACSI</name>
<reference evidence="2" key="1">
    <citation type="submission" date="2023-04" db="EMBL/GenBank/DDBJ databases">
        <authorList>
            <person name="Vijverberg K."/>
            <person name="Xiong W."/>
            <person name="Schranz E."/>
        </authorList>
    </citation>
    <scope>NUCLEOTIDE SEQUENCE</scope>
</reference>
<keyword evidence="3" id="KW-1185">Reference proteome</keyword>
<feature type="region of interest" description="Disordered" evidence="1">
    <location>
        <begin position="37"/>
        <end position="81"/>
    </location>
</feature>
<sequence length="262" mass="29786">MAVHDGSHHLTVLVVMIFRPNNITSFSLIRPNTYTSPHPPKVAAHDSRIAPSAAVNSDRKGEEEEEEEEKAVGWRNGGSGHTQLSRRQVYLAGRKVNHRPVRGSLRSGLRVGQDFGVVTFMLRFALHLMWSFVVCSRTRSASPLPDASLYSPPKGKVDNPITLFEAGLFLPTTDFFNLIIWEYEFSVRELSPIAINKIVVRTLSRRRGIPTFIHDKKSKNNWLEKFLWVNNDIIVLSYLRAKVYVDRAPTLFSAYKELDDIL</sequence>
<evidence type="ECO:0000313" key="2">
    <source>
        <dbReference type="EMBL" id="CAI9261762.1"/>
    </source>
</evidence>
<dbReference type="Proteomes" id="UP001177003">
    <property type="component" value="Chromosome 0"/>
</dbReference>
<proteinExistence type="predicted"/>
<evidence type="ECO:0000313" key="3">
    <source>
        <dbReference type="Proteomes" id="UP001177003"/>
    </source>
</evidence>
<protein>
    <submittedName>
        <fullName evidence="2">Uncharacterized protein</fullName>
    </submittedName>
</protein>
<organism evidence="2 3">
    <name type="scientific">Lactuca saligna</name>
    <name type="common">Willowleaf lettuce</name>
    <dbReference type="NCBI Taxonomy" id="75948"/>
    <lineage>
        <taxon>Eukaryota</taxon>
        <taxon>Viridiplantae</taxon>
        <taxon>Streptophyta</taxon>
        <taxon>Embryophyta</taxon>
        <taxon>Tracheophyta</taxon>
        <taxon>Spermatophyta</taxon>
        <taxon>Magnoliopsida</taxon>
        <taxon>eudicotyledons</taxon>
        <taxon>Gunneridae</taxon>
        <taxon>Pentapetalae</taxon>
        <taxon>asterids</taxon>
        <taxon>campanulids</taxon>
        <taxon>Asterales</taxon>
        <taxon>Asteraceae</taxon>
        <taxon>Cichorioideae</taxon>
        <taxon>Cichorieae</taxon>
        <taxon>Lactucinae</taxon>
        <taxon>Lactuca</taxon>
    </lineage>
</organism>
<accession>A0AA35VIX8</accession>